<reference evidence="2 3" key="1">
    <citation type="journal article" date="2019" name="Genome Biol. Evol.">
        <title>Insights into the evolution of the New World diploid cottons (Gossypium, subgenus Houzingenia) based on genome sequencing.</title>
        <authorList>
            <person name="Grover C.E."/>
            <person name="Arick M.A. 2nd"/>
            <person name="Thrash A."/>
            <person name="Conover J.L."/>
            <person name="Sanders W.S."/>
            <person name="Peterson D.G."/>
            <person name="Frelichowski J.E."/>
            <person name="Scheffler J.A."/>
            <person name="Scheffler B.E."/>
            <person name="Wendel J.F."/>
        </authorList>
    </citation>
    <scope>NUCLEOTIDE SEQUENCE [LARGE SCALE GENOMIC DNA]</scope>
    <source>
        <strain evidence="2">185</strain>
        <tissue evidence="2">Leaf</tissue>
    </source>
</reference>
<keyword evidence="1" id="KW-0812">Transmembrane</keyword>
<dbReference type="Proteomes" id="UP000593577">
    <property type="component" value="Unassembled WGS sequence"/>
</dbReference>
<comment type="caution">
    <text evidence="2">The sequence shown here is derived from an EMBL/GenBank/DDBJ whole genome shotgun (WGS) entry which is preliminary data.</text>
</comment>
<feature type="transmembrane region" description="Helical" evidence="1">
    <location>
        <begin position="29"/>
        <end position="49"/>
    </location>
</feature>
<evidence type="ECO:0000313" key="2">
    <source>
        <dbReference type="EMBL" id="MBA0674978.1"/>
    </source>
</evidence>
<evidence type="ECO:0000256" key="1">
    <source>
        <dbReference type="SAM" id="Phobius"/>
    </source>
</evidence>
<proteinExistence type="predicted"/>
<keyword evidence="3" id="KW-1185">Reference proteome</keyword>
<protein>
    <submittedName>
        <fullName evidence="2">Uncharacterized protein</fullName>
    </submittedName>
</protein>
<accession>A0A7J8WIW0</accession>
<organism evidence="2 3">
    <name type="scientific">Gossypium aridum</name>
    <name type="common">American cotton</name>
    <name type="synonym">Erioxylum aridum</name>
    <dbReference type="NCBI Taxonomy" id="34290"/>
    <lineage>
        <taxon>Eukaryota</taxon>
        <taxon>Viridiplantae</taxon>
        <taxon>Streptophyta</taxon>
        <taxon>Embryophyta</taxon>
        <taxon>Tracheophyta</taxon>
        <taxon>Spermatophyta</taxon>
        <taxon>Magnoliopsida</taxon>
        <taxon>eudicotyledons</taxon>
        <taxon>Gunneridae</taxon>
        <taxon>Pentapetalae</taxon>
        <taxon>rosids</taxon>
        <taxon>malvids</taxon>
        <taxon>Malvales</taxon>
        <taxon>Malvaceae</taxon>
        <taxon>Malvoideae</taxon>
        <taxon>Gossypium</taxon>
    </lineage>
</organism>
<sequence length="69" mass="7610">MAEELVALSTKGGEDEAWQIKMGEEKGEISVYLCLAGSFFTASVIQFQAMPKTLANLWHPFGVVTIIYL</sequence>
<dbReference type="AlphaFoldDB" id="A0A7J8WIW0"/>
<name>A0A7J8WIW0_GOSAI</name>
<keyword evidence="1" id="KW-0472">Membrane</keyword>
<evidence type="ECO:0000313" key="3">
    <source>
        <dbReference type="Proteomes" id="UP000593577"/>
    </source>
</evidence>
<feature type="non-terminal residue" evidence="2">
    <location>
        <position position="69"/>
    </location>
</feature>
<dbReference type="EMBL" id="JABFAA010000001">
    <property type="protein sequence ID" value="MBA0674978.1"/>
    <property type="molecule type" value="Genomic_DNA"/>
</dbReference>
<keyword evidence="1" id="KW-1133">Transmembrane helix</keyword>
<gene>
    <name evidence="2" type="ORF">Goari_016546</name>
</gene>